<evidence type="ECO:0000313" key="3">
    <source>
        <dbReference type="Proteomes" id="UP001235547"/>
    </source>
</evidence>
<organism evidence="2 3">
    <name type="scientific">Sinorhizobium numidicum</name>
    <dbReference type="NCBI Taxonomy" id="680248"/>
    <lineage>
        <taxon>Bacteria</taxon>
        <taxon>Pseudomonadati</taxon>
        <taxon>Pseudomonadota</taxon>
        <taxon>Alphaproteobacteria</taxon>
        <taxon>Hyphomicrobiales</taxon>
        <taxon>Rhizobiaceae</taxon>
        <taxon>Sinorhizobium/Ensifer group</taxon>
        <taxon>Sinorhizobium</taxon>
    </lineage>
</organism>
<keyword evidence="3" id="KW-1185">Reference proteome</keyword>
<sequence>MTSSHPGHSMLSDLARLKDARTGRLSSWDQEGKNQDYWLIPANSTVRLADIEGPGCITHIWMTQFCRRVLGAGLIDPTAGNYVAPVFEIHNALGLNWEVADPHYYRKVLLKIYWDDQDTPSVLVPLGDFFCTGHSMPGNFSSLPISVSSKPEERYRFGGSAAFNSYFQMPFGKRAIIEVENQNDVPYGQYFYIDFERYEAPLADDIAYFHASWRRENPCGGWGPNLQTNSPETNIPNLDGKDNYVILETEGRGQYVGCNLSVAHFQGSWWGEGDEMIFVDEDTWPPSIHGTGTEDYFNHAWGMQNNAFLTNGSVIHESIVPGYQVSYRFHLTDPVRFKNRIRVTIEHGHANHLSDDWASTAYWYQTLPSPKLTTLPVEQRLPTPPGDRAPERVARDRLTPEQARQIDAADERFRAYAELRDIEIEKKLETTRRRSAANVAKKI</sequence>
<feature type="region of interest" description="Disordered" evidence="1">
    <location>
        <begin position="374"/>
        <end position="406"/>
    </location>
</feature>
<dbReference type="EMBL" id="CP120370">
    <property type="protein sequence ID" value="WEX80291.1"/>
    <property type="molecule type" value="Genomic_DNA"/>
</dbReference>
<dbReference type="InterPro" id="IPR021345">
    <property type="entry name" value="DUF2961"/>
</dbReference>
<accession>A0ABY8CTG0</accession>
<proteinExistence type="predicted"/>
<dbReference type="Gene3D" id="2.60.120.1390">
    <property type="match status" value="1"/>
</dbReference>
<dbReference type="RefSeq" id="WP_280730992.1">
    <property type="nucleotide sequence ID" value="NZ_CP120367.1"/>
</dbReference>
<protein>
    <submittedName>
        <fullName evidence="2">DUF2961 domain-containing protein</fullName>
    </submittedName>
</protein>
<name>A0ABY8CTG0_9HYPH</name>
<evidence type="ECO:0000313" key="2">
    <source>
        <dbReference type="EMBL" id="WEX80291.1"/>
    </source>
</evidence>
<reference evidence="2 3" key="1">
    <citation type="submission" date="2023-03" db="EMBL/GenBank/DDBJ databases">
        <authorList>
            <person name="Kaur S."/>
            <person name="Espinosa-Saiz D."/>
            <person name="Velazquez E."/>
            <person name="Menendez E."/>
            <person name="diCenzo G.C."/>
        </authorList>
    </citation>
    <scope>NUCLEOTIDE SEQUENCE [LARGE SCALE GENOMIC DNA]</scope>
    <source>
        <strain evidence="2 3">LMG 27395</strain>
    </source>
</reference>
<dbReference type="Pfam" id="PF11175">
    <property type="entry name" value="DUF2961"/>
    <property type="match status" value="1"/>
</dbReference>
<gene>
    <name evidence="2" type="ORF">PYH38_001710</name>
</gene>
<feature type="compositionally biased region" description="Basic and acidic residues" evidence="1">
    <location>
        <begin position="388"/>
        <end position="399"/>
    </location>
</feature>
<evidence type="ECO:0000256" key="1">
    <source>
        <dbReference type="SAM" id="MobiDB-lite"/>
    </source>
</evidence>
<dbReference type="Proteomes" id="UP001235547">
    <property type="component" value="Chromosome 2"/>
</dbReference>